<keyword evidence="2" id="KW-1185">Reference proteome</keyword>
<dbReference type="AlphaFoldDB" id="A0A085LVL0"/>
<reference evidence="1 2" key="1">
    <citation type="journal article" date="2014" name="Nat. Genet.">
        <title>Genome and transcriptome of the porcine whipworm Trichuris suis.</title>
        <authorList>
            <person name="Jex A.R."/>
            <person name="Nejsum P."/>
            <person name="Schwarz E.M."/>
            <person name="Hu L."/>
            <person name="Young N.D."/>
            <person name="Hall R.S."/>
            <person name="Korhonen P.K."/>
            <person name="Liao S."/>
            <person name="Thamsborg S."/>
            <person name="Xia J."/>
            <person name="Xu P."/>
            <person name="Wang S."/>
            <person name="Scheerlinck J.P."/>
            <person name="Hofmann A."/>
            <person name="Sternberg P.W."/>
            <person name="Wang J."/>
            <person name="Gasser R.B."/>
        </authorList>
    </citation>
    <scope>NUCLEOTIDE SEQUENCE [LARGE SCALE GENOMIC DNA]</scope>
    <source>
        <strain evidence="1">DCEP-RM93M</strain>
    </source>
</reference>
<accession>A0A085LVL0</accession>
<dbReference type="EMBL" id="KL363280">
    <property type="protein sequence ID" value="KFD49006.1"/>
    <property type="molecule type" value="Genomic_DNA"/>
</dbReference>
<evidence type="ECO:0000313" key="1">
    <source>
        <dbReference type="EMBL" id="KFD49006.1"/>
    </source>
</evidence>
<sequence>MCNGLELLRFHLDLNALFFSCNRCSMLWDRERFRFSNGPNSRIVLNAIRVDRLDELTSRTVEIVNLSKRRMDCNVEYVETSKGLILLKIEILNVPRFHMGSRAQLAEIS</sequence>
<evidence type="ECO:0000313" key="2">
    <source>
        <dbReference type="Proteomes" id="UP000030764"/>
    </source>
</evidence>
<dbReference type="Proteomes" id="UP000030764">
    <property type="component" value="Unassembled WGS sequence"/>
</dbReference>
<organism evidence="1 2">
    <name type="scientific">Trichuris suis</name>
    <name type="common">pig whipworm</name>
    <dbReference type="NCBI Taxonomy" id="68888"/>
    <lineage>
        <taxon>Eukaryota</taxon>
        <taxon>Metazoa</taxon>
        <taxon>Ecdysozoa</taxon>
        <taxon>Nematoda</taxon>
        <taxon>Enoplea</taxon>
        <taxon>Dorylaimia</taxon>
        <taxon>Trichinellida</taxon>
        <taxon>Trichuridae</taxon>
        <taxon>Trichuris</taxon>
    </lineage>
</organism>
<proteinExistence type="predicted"/>
<gene>
    <name evidence="1" type="ORF">M513_10158</name>
</gene>
<name>A0A085LVL0_9BILA</name>
<protein>
    <submittedName>
        <fullName evidence="1">Uncharacterized protein</fullName>
    </submittedName>
</protein>